<sequence>MTHITKRMTQLGKVSRGLDRSHPEFKRQCIDKLARPLSKAINSVIDLEKEHEESCLRMAVARTIAIDAISMLEEKQDVKEIISVLVELIETLDGVEN</sequence>
<dbReference type="Proteomes" id="UP000593812">
    <property type="component" value="Chromosome"/>
</dbReference>
<dbReference type="AlphaFoldDB" id="A0A7S6VN55"/>
<proteinExistence type="predicted"/>
<organism evidence="1 2">
    <name type="scientific">Acinetobacter indicus</name>
    <dbReference type="NCBI Taxonomy" id="756892"/>
    <lineage>
        <taxon>Bacteria</taxon>
        <taxon>Pseudomonadati</taxon>
        <taxon>Pseudomonadota</taxon>
        <taxon>Gammaproteobacteria</taxon>
        <taxon>Moraxellales</taxon>
        <taxon>Moraxellaceae</taxon>
        <taxon>Acinetobacter</taxon>
    </lineage>
</organism>
<evidence type="ECO:0000313" key="1">
    <source>
        <dbReference type="EMBL" id="QOW41813.1"/>
    </source>
</evidence>
<name>A0A7S6VN55_9GAMM</name>
<dbReference type="RefSeq" id="WP_180192330.1">
    <property type="nucleotide sequence ID" value="NZ_CP048654.1"/>
</dbReference>
<reference evidence="1 2" key="1">
    <citation type="submission" date="2020-02" db="EMBL/GenBank/DDBJ databases">
        <title>Tigecycline-resistant Acinetobacter species from pigs and migratory birds.</title>
        <authorList>
            <person name="Chen C."/>
            <person name="Sun J."/>
            <person name="Liao X.-P."/>
            <person name="Liu Y.-H."/>
        </authorList>
    </citation>
    <scope>NUCLEOTIDE SEQUENCE [LARGE SCALE GENOMIC DNA]</scope>
    <source>
        <strain evidence="1 2">C15_T</strain>
    </source>
</reference>
<gene>
    <name evidence="1" type="ORF">G0027_02475</name>
</gene>
<evidence type="ECO:0000313" key="2">
    <source>
        <dbReference type="Proteomes" id="UP000593812"/>
    </source>
</evidence>
<accession>A0A7S6VN55</accession>
<dbReference type="EMBL" id="CP048654">
    <property type="protein sequence ID" value="QOW41813.1"/>
    <property type="molecule type" value="Genomic_DNA"/>
</dbReference>
<protein>
    <submittedName>
        <fullName evidence="1">Uncharacterized protein</fullName>
    </submittedName>
</protein>